<evidence type="ECO:0000313" key="16">
    <source>
        <dbReference type="Proteomes" id="UP000193944"/>
    </source>
</evidence>
<keyword evidence="10" id="KW-0175">Coiled coil</keyword>
<feature type="coiled-coil region" evidence="10">
    <location>
        <begin position="486"/>
        <end position="526"/>
    </location>
</feature>
<dbReference type="GO" id="GO:0030687">
    <property type="term" value="C:preribosome, large subunit precursor"/>
    <property type="evidence" value="ECO:0007669"/>
    <property type="project" value="EnsemblFungi"/>
</dbReference>
<dbReference type="PROSITE" id="PS51195">
    <property type="entry name" value="Q_MOTIF"/>
    <property type="match status" value="1"/>
</dbReference>
<accession>A0A1Y1VSS1</accession>
<feature type="domain" description="Helicase C-terminal" evidence="13">
    <location>
        <begin position="324"/>
        <end position="504"/>
    </location>
</feature>
<dbReference type="GO" id="GO:0003724">
    <property type="term" value="F:RNA helicase activity"/>
    <property type="evidence" value="ECO:0007669"/>
    <property type="project" value="UniProtKB-EC"/>
</dbReference>
<dbReference type="Proteomes" id="UP000193944">
    <property type="component" value="Unassembled WGS sequence"/>
</dbReference>
<proteinExistence type="inferred from homology"/>
<name>A0A1Y1VSS1_9FUNG</name>
<dbReference type="GO" id="GO:0006364">
    <property type="term" value="P:rRNA processing"/>
    <property type="evidence" value="ECO:0007669"/>
    <property type="project" value="EnsemblFungi"/>
</dbReference>
<dbReference type="GO" id="GO:0016787">
    <property type="term" value="F:hydrolase activity"/>
    <property type="evidence" value="ECO:0007669"/>
    <property type="project" value="UniProtKB-KW"/>
</dbReference>
<dbReference type="GO" id="GO:0005524">
    <property type="term" value="F:ATP binding"/>
    <property type="evidence" value="ECO:0007669"/>
    <property type="project" value="UniProtKB-KW"/>
</dbReference>
<evidence type="ECO:0000313" key="15">
    <source>
        <dbReference type="EMBL" id="ORX64075.1"/>
    </source>
</evidence>
<dbReference type="STRING" id="1754192.A0A1Y1VSS1"/>
<dbReference type="Pfam" id="PF00271">
    <property type="entry name" value="Helicase_C"/>
    <property type="match status" value="1"/>
</dbReference>
<gene>
    <name evidence="15" type="ORF">BCR32DRAFT_213134</name>
</gene>
<feature type="region of interest" description="Disordered" evidence="11">
    <location>
        <begin position="1"/>
        <end position="85"/>
    </location>
</feature>
<feature type="domain" description="Helicase ATP-binding" evidence="12">
    <location>
        <begin position="139"/>
        <end position="313"/>
    </location>
</feature>
<feature type="compositionally biased region" description="Acidic residues" evidence="11">
    <location>
        <begin position="10"/>
        <end position="70"/>
    </location>
</feature>
<evidence type="ECO:0000256" key="6">
    <source>
        <dbReference type="ARBA" id="ARBA00022884"/>
    </source>
</evidence>
<evidence type="ECO:0000256" key="2">
    <source>
        <dbReference type="ARBA" id="ARBA00022741"/>
    </source>
</evidence>
<feature type="short sequence motif" description="Q motif" evidence="8">
    <location>
        <begin position="108"/>
        <end position="136"/>
    </location>
</feature>
<comment type="catalytic activity">
    <reaction evidence="7">
        <text>ATP + H2O = ADP + phosphate + H(+)</text>
        <dbReference type="Rhea" id="RHEA:13065"/>
        <dbReference type="ChEBI" id="CHEBI:15377"/>
        <dbReference type="ChEBI" id="CHEBI:15378"/>
        <dbReference type="ChEBI" id="CHEBI:30616"/>
        <dbReference type="ChEBI" id="CHEBI:43474"/>
        <dbReference type="ChEBI" id="CHEBI:456216"/>
        <dbReference type="EC" id="3.6.4.13"/>
    </reaction>
</comment>
<dbReference type="PROSITE" id="PS51192">
    <property type="entry name" value="HELICASE_ATP_BIND_1"/>
    <property type="match status" value="1"/>
</dbReference>
<reference evidence="15 16" key="1">
    <citation type="submission" date="2016-08" db="EMBL/GenBank/DDBJ databases">
        <title>A Parts List for Fungal Cellulosomes Revealed by Comparative Genomics.</title>
        <authorList>
            <consortium name="DOE Joint Genome Institute"/>
            <person name="Haitjema C.H."/>
            <person name="Gilmore S.P."/>
            <person name="Henske J.K."/>
            <person name="Solomon K.V."/>
            <person name="De Groot R."/>
            <person name="Kuo A."/>
            <person name="Mondo S.J."/>
            <person name="Salamov A.A."/>
            <person name="Labutti K."/>
            <person name="Zhao Z."/>
            <person name="Chiniquy J."/>
            <person name="Barry K."/>
            <person name="Brewer H.M."/>
            <person name="Purvine S.O."/>
            <person name="Wright A.T."/>
            <person name="Boxma B."/>
            <person name="Van Alen T."/>
            <person name="Hackstein J.H."/>
            <person name="Baker S.E."/>
            <person name="Grigoriev I.V."/>
            <person name="O'Malley M.A."/>
        </authorList>
    </citation>
    <scope>NUCLEOTIDE SEQUENCE [LARGE SCALE GENOMIC DNA]</scope>
    <source>
        <strain evidence="15 16">S4</strain>
    </source>
</reference>
<dbReference type="EC" id="3.6.4.13" evidence="1"/>
<evidence type="ECO:0000256" key="11">
    <source>
        <dbReference type="SAM" id="MobiDB-lite"/>
    </source>
</evidence>
<keyword evidence="3 9" id="KW-0378">Hydrolase</keyword>
<dbReference type="InterPro" id="IPR000629">
    <property type="entry name" value="RNA-helicase_DEAD-box_CS"/>
</dbReference>
<evidence type="ECO:0000256" key="5">
    <source>
        <dbReference type="ARBA" id="ARBA00022840"/>
    </source>
</evidence>
<dbReference type="Pfam" id="PF00270">
    <property type="entry name" value="DEAD"/>
    <property type="match status" value="1"/>
</dbReference>
<evidence type="ECO:0000259" key="13">
    <source>
        <dbReference type="PROSITE" id="PS51194"/>
    </source>
</evidence>
<dbReference type="InterPro" id="IPR011545">
    <property type="entry name" value="DEAD/DEAH_box_helicase_dom"/>
</dbReference>
<dbReference type="InterPro" id="IPR014014">
    <property type="entry name" value="RNA_helicase_DEAD_Q_motif"/>
</dbReference>
<dbReference type="PANTHER" id="PTHR47959">
    <property type="entry name" value="ATP-DEPENDENT RNA HELICASE RHLE-RELATED"/>
    <property type="match status" value="1"/>
</dbReference>
<comment type="similarity">
    <text evidence="9">Belongs to the DEAD box helicase family.</text>
</comment>
<dbReference type="InterPro" id="IPR001650">
    <property type="entry name" value="Helicase_C-like"/>
</dbReference>
<evidence type="ECO:0000256" key="10">
    <source>
        <dbReference type="SAM" id="Coils"/>
    </source>
</evidence>
<keyword evidence="16" id="KW-1185">Reference proteome</keyword>
<evidence type="ECO:0000256" key="9">
    <source>
        <dbReference type="RuleBase" id="RU000492"/>
    </source>
</evidence>
<feature type="domain" description="DEAD-box RNA helicase Q" evidence="14">
    <location>
        <begin position="108"/>
        <end position="136"/>
    </location>
</feature>
<dbReference type="PROSITE" id="PS00039">
    <property type="entry name" value="DEAD_ATP_HELICASE"/>
    <property type="match status" value="1"/>
</dbReference>
<dbReference type="PANTHER" id="PTHR47959:SF1">
    <property type="entry name" value="ATP-DEPENDENT RNA HELICASE DBPA"/>
    <property type="match status" value="1"/>
</dbReference>
<dbReference type="SMART" id="SM00487">
    <property type="entry name" value="DEXDc"/>
    <property type="match status" value="1"/>
</dbReference>
<evidence type="ECO:0000256" key="7">
    <source>
        <dbReference type="ARBA" id="ARBA00047984"/>
    </source>
</evidence>
<dbReference type="InterPro" id="IPR014001">
    <property type="entry name" value="Helicase_ATP-bd"/>
</dbReference>
<comment type="caution">
    <text evidence="15">The sequence shown here is derived from an EMBL/GenBank/DDBJ whole genome shotgun (WGS) entry which is preliminary data.</text>
</comment>
<evidence type="ECO:0000259" key="12">
    <source>
        <dbReference type="PROSITE" id="PS51192"/>
    </source>
</evidence>
<dbReference type="InterPro" id="IPR027417">
    <property type="entry name" value="P-loop_NTPase"/>
</dbReference>
<evidence type="ECO:0000256" key="3">
    <source>
        <dbReference type="ARBA" id="ARBA00022801"/>
    </source>
</evidence>
<keyword evidence="4 9" id="KW-0347">Helicase</keyword>
<evidence type="ECO:0000256" key="4">
    <source>
        <dbReference type="ARBA" id="ARBA00022806"/>
    </source>
</evidence>
<dbReference type="AlphaFoldDB" id="A0A1Y1VSS1"/>
<organism evidence="15 16">
    <name type="scientific">Anaeromyces robustus</name>
    <dbReference type="NCBI Taxonomy" id="1754192"/>
    <lineage>
        <taxon>Eukaryota</taxon>
        <taxon>Fungi</taxon>
        <taxon>Fungi incertae sedis</taxon>
        <taxon>Chytridiomycota</taxon>
        <taxon>Chytridiomycota incertae sedis</taxon>
        <taxon>Neocallimastigomycetes</taxon>
        <taxon>Neocallimastigales</taxon>
        <taxon>Neocallimastigaceae</taxon>
        <taxon>Anaeromyces</taxon>
    </lineage>
</organism>
<dbReference type="CDD" id="cd17947">
    <property type="entry name" value="DEADc_DDX27"/>
    <property type="match status" value="1"/>
</dbReference>
<keyword evidence="6" id="KW-0694">RNA-binding</keyword>
<dbReference type="GO" id="GO:0005829">
    <property type="term" value="C:cytosol"/>
    <property type="evidence" value="ECO:0007669"/>
    <property type="project" value="TreeGrafter"/>
</dbReference>
<dbReference type="GO" id="GO:0003723">
    <property type="term" value="F:RNA binding"/>
    <property type="evidence" value="ECO:0007669"/>
    <property type="project" value="UniProtKB-KW"/>
</dbReference>
<dbReference type="SUPFAM" id="SSF52540">
    <property type="entry name" value="P-loop containing nucleoside triphosphate hydrolases"/>
    <property type="match status" value="2"/>
</dbReference>
<protein>
    <recommendedName>
        <fullName evidence="1">RNA helicase</fullName>
        <ecNumber evidence="1">3.6.4.13</ecNumber>
    </recommendedName>
</protein>
<evidence type="ECO:0000256" key="1">
    <source>
        <dbReference type="ARBA" id="ARBA00012552"/>
    </source>
</evidence>
<dbReference type="GO" id="GO:0000027">
    <property type="term" value="P:ribosomal large subunit assembly"/>
    <property type="evidence" value="ECO:0007669"/>
    <property type="project" value="EnsemblFungi"/>
</dbReference>
<dbReference type="CDD" id="cd18787">
    <property type="entry name" value="SF2_C_DEAD"/>
    <property type="match status" value="1"/>
</dbReference>
<sequence>MFFLKKYSTDTDDDDDDDDDNEFVEDDDEDDDSEIDEDDDEDDDEEDDEDEDENDDENDDNESDEEDEVNEEKRNNDDNDEDDEDIVQQKRKAAYFAPAPEVNEELTETFTTMSLSRPILKGISNLGFVKPTPIQARAIPIAMQGLDICGSATTGSGKTAAFVIPILERLLYRPKAVPTTRVLILVPTRELGAQVHSVAQNLAKFTDIQFSLLVGGLSSNAQKAELRRRPDVIIATPGRLIDHIRNSVSFTLETIEILIMDEADRMLEEGFAAELNEIIKNCPKGRQTMLFSATMTDNIDQLVKLSLNRPVRLFVNSNNAIANNLIQEFIRIRQHREEDRPAILAALCSRTYKSETIIFFRSKAAAHYMKIVFGLLGLNATELHGNLTQLQRLESLESFRDRKTDFLLATDLASRGLDIAGIKTVINYDMPQLYQQYVHRVGRTARADQGGRAVSLIGEADRKVLKLAIKNSTSEVKHRIIPSSVIAKYKTKINGFKNQIKEIMDEEKEEKALRIAEMEVKKASNMLKYQEEINSRPAKTWFQTEKEKKLAKELGKAKYEELTGVSSKKEKEVFKKIYYYI</sequence>
<dbReference type="Gene3D" id="3.40.50.300">
    <property type="entry name" value="P-loop containing nucleotide triphosphate hydrolases"/>
    <property type="match status" value="2"/>
</dbReference>
<dbReference type="SMART" id="SM00490">
    <property type="entry name" value="HELICc"/>
    <property type="match status" value="1"/>
</dbReference>
<keyword evidence="5 9" id="KW-0067">ATP-binding</keyword>
<dbReference type="OrthoDB" id="10259843at2759"/>
<dbReference type="EMBL" id="MCFG01000560">
    <property type="protein sequence ID" value="ORX64075.1"/>
    <property type="molecule type" value="Genomic_DNA"/>
</dbReference>
<keyword evidence="2 9" id="KW-0547">Nucleotide-binding</keyword>
<evidence type="ECO:0000259" key="14">
    <source>
        <dbReference type="PROSITE" id="PS51195"/>
    </source>
</evidence>
<evidence type="ECO:0000256" key="8">
    <source>
        <dbReference type="PROSITE-ProRule" id="PRU00552"/>
    </source>
</evidence>
<reference evidence="15 16" key="2">
    <citation type="submission" date="2016-08" db="EMBL/GenBank/DDBJ databases">
        <title>Pervasive Adenine N6-methylation of Active Genes in Fungi.</title>
        <authorList>
            <consortium name="DOE Joint Genome Institute"/>
            <person name="Mondo S.J."/>
            <person name="Dannebaum R.O."/>
            <person name="Kuo R.C."/>
            <person name="Labutti K."/>
            <person name="Haridas S."/>
            <person name="Kuo A."/>
            <person name="Salamov A."/>
            <person name="Ahrendt S.R."/>
            <person name="Lipzen A."/>
            <person name="Sullivan W."/>
            <person name="Andreopoulos W.B."/>
            <person name="Clum A."/>
            <person name="Lindquist E."/>
            <person name="Daum C."/>
            <person name="Ramamoorthy G.K."/>
            <person name="Gryganskyi A."/>
            <person name="Culley D."/>
            <person name="Magnuson J.K."/>
            <person name="James T.Y."/>
            <person name="O'Malley M.A."/>
            <person name="Stajich J.E."/>
            <person name="Spatafora J.W."/>
            <person name="Visel A."/>
            <person name="Grigoriev I.V."/>
        </authorList>
    </citation>
    <scope>NUCLEOTIDE SEQUENCE [LARGE SCALE GENOMIC DNA]</scope>
    <source>
        <strain evidence="15 16">S4</strain>
    </source>
</reference>
<dbReference type="InterPro" id="IPR050079">
    <property type="entry name" value="DEAD_box_RNA_helicase"/>
</dbReference>
<dbReference type="PROSITE" id="PS51194">
    <property type="entry name" value="HELICASE_CTER"/>
    <property type="match status" value="1"/>
</dbReference>